<evidence type="ECO:0000313" key="2">
    <source>
        <dbReference type="EMBL" id="MDT9593539.1"/>
    </source>
</evidence>
<feature type="signal peptide" evidence="1">
    <location>
        <begin position="1"/>
        <end position="22"/>
    </location>
</feature>
<evidence type="ECO:0000313" key="3">
    <source>
        <dbReference type="Proteomes" id="UP001268542"/>
    </source>
</evidence>
<comment type="caution">
    <text evidence="2">The sequence shown here is derived from an EMBL/GenBank/DDBJ whole genome shotgun (WGS) entry which is preliminary data.</text>
</comment>
<feature type="chain" id="PRO_5047179826" evidence="1">
    <location>
        <begin position="23"/>
        <end position="198"/>
    </location>
</feature>
<keyword evidence="1" id="KW-0732">Signal</keyword>
<dbReference type="Proteomes" id="UP001268542">
    <property type="component" value="Unassembled WGS sequence"/>
</dbReference>
<dbReference type="EMBL" id="JAVYII010000004">
    <property type="protein sequence ID" value="MDT9593539.1"/>
    <property type="molecule type" value="Genomic_DNA"/>
</dbReference>
<evidence type="ECO:0000256" key="1">
    <source>
        <dbReference type="SAM" id="SignalP"/>
    </source>
</evidence>
<dbReference type="RefSeq" id="WP_315733033.1">
    <property type="nucleotide sequence ID" value="NZ_JAVYII010000004.1"/>
</dbReference>
<accession>A0ABU3PWF7</accession>
<reference evidence="2 3" key="1">
    <citation type="submission" date="2023-08" db="EMBL/GenBank/DDBJ databases">
        <title>Nocardioides seae sp. nov., a bacterium isolated from a soil.</title>
        <authorList>
            <person name="Wang X."/>
        </authorList>
    </citation>
    <scope>NUCLEOTIDE SEQUENCE [LARGE SCALE GENOMIC DNA]</scope>
    <source>
        <strain evidence="2 3">YZH12</strain>
    </source>
</reference>
<keyword evidence="3" id="KW-1185">Reference proteome</keyword>
<sequence length="198" mass="20696">MTGSARPLLARVLPALVLLALAGCVRVDGPDEAAPTSSLRSEVDGVETWDLTAAPSPEAAGIEDGSTAAIFETDEPRDVVLLLPEGRELRVPTEVLTFQRFSGERDGEVSLGVRGPTVPPDDLVGQLEDLADQLQVDATGVGDFADEVAAAPVEQTERVRNASPTTTIGDLEVGFSANLAPIAEAGRLVLGGVWESER</sequence>
<organism evidence="2 3">
    <name type="scientific">Nocardioides imazamoxiresistens</name>
    <dbReference type="NCBI Taxonomy" id="3231893"/>
    <lineage>
        <taxon>Bacteria</taxon>
        <taxon>Bacillati</taxon>
        <taxon>Actinomycetota</taxon>
        <taxon>Actinomycetes</taxon>
        <taxon>Propionibacteriales</taxon>
        <taxon>Nocardioidaceae</taxon>
        <taxon>Nocardioides</taxon>
    </lineage>
</organism>
<dbReference type="PROSITE" id="PS51257">
    <property type="entry name" value="PROKAR_LIPOPROTEIN"/>
    <property type="match status" value="1"/>
</dbReference>
<proteinExistence type="predicted"/>
<name>A0ABU3PWF7_9ACTN</name>
<protein>
    <submittedName>
        <fullName evidence="2">Uncharacterized protein</fullName>
    </submittedName>
</protein>
<gene>
    <name evidence="2" type="ORF">RDV89_10710</name>
</gene>